<organism evidence="1 2">
    <name type="scientific">Lithocarpus litseifolius</name>
    <dbReference type="NCBI Taxonomy" id="425828"/>
    <lineage>
        <taxon>Eukaryota</taxon>
        <taxon>Viridiplantae</taxon>
        <taxon>Streptophyta</taxon>
        <taxon>Embryophyta</taxon>
        <taxon>Tracheophyta</taxon>
        <taxon>Spermatophyta</taxon>
        <taxon>Magnoliopsida</taxon>
        <taxon>eudicotyledons</taxon>
        <taxon>Gunneridae</taxon>
        <taxon>Pentapetalae</taxon>
        <taxon>rosids</taxon>
        <taxon>fabids</taxon>
        <taxon>Fagales</taxon>
        <taxon>Fagaceae</taxon>
        <taxon>Lithocarpus</taxon>
    </lineage>
</organism>
<dbReference type="AlphaFoldDB" id="A0AAW2DK29"/>
<proteinExistence type="predicted"/>
<accession>A0AAW2DK29</accession>
<name>A0AAW2DK29_9ROSI</name>
<reference evidence="1 2" key="1">
    <citation type="submission" date="2024-01" db="EMBL/GenBank/DDBJ databases">
        <title>A telomere-to-telomere, gap-free genome of sweet tea (Lithocarpus litseifolius).</title>
        <authorList>
            <person name="Zhou J."/>
        </authorList>
    </citation>
    <scope>NUCLEOTIDE SEQUENCE [LARGE SCALE GENOMIC DNA]</scope>
    <source>
        <strain evidence="1">Zhou-2022a</strain>
        <tissue evidence="1">Leaf</tissue>
    </source>
</reference>
<comment type="caution">
    <text evidence="1">The sequence shown here is derived from an EMBL/GenBank/DDBJ whole genome shotgun (WGS) entry which is preliminary data.</text>
</comment>
<evidence type="ECO:0000313" key="2">
    <source>
        <dbReference type="Proteomes" id="UP001459277"/>
    </source>
</evidence>
<keyword evidence="2" id="KW-1185">Reference proteome</keyword>
<sequence length="102" mass="11922">MFDVKQRQKARQHSFIFQQTPNLRLPGLFDHLRVHRKLGRLAMNSYRNTSLTSRGQVMLKMSGLNVLTRSQGLVRRNYSLALFDLPAQTITLEIQKDLRLLK</sequence>
<dbReference type="EMBL" id="JAZDWU010000003">
    <property type="protein sequence ID" value="KAL0009421.1"/>
    <property type="molecule type" value="Genomic_DNA"/>
</dbReference>
<evidence type="ECO:0000313" key="1">
    <source>
        <dbReference type="EMBL" id="KAL0009421.1"/>
    </source>
</evidence>
<feature type="non-terminal residue" evidence="1">
    <location>
        <position position="102"/>
    </location>
</feature>
<gene>
    <name evidence="1" type="ORF">SO802_010923</name>
</gene>
<dbReference type="Proteomes" id="UP001459277">
    <property type="component" value="Unassembled WGS sequence"/>
</dbReference>
<protein>
    <submittedName>
        <fullName evidence="1">Uncharacterized protein</fullName>
    </submittedName>
</protein>